<name>A0A382YF50_9ZZZZ</name>
<feature type="non-terminal residue" evidence="1">
    <location>
        <position position="1"/>
    </location>
</feature>
<dbReference type="AlphaFoldDB" id="A0A382YF50"/>
<proteinExistence type="predicted"/>
<organism evidence="1">
    <name type="scientific">marine metagenome</name>
    <dbReference type="NCBI Taxonomy" id="408172"/>
    <lineage>
        <taxon>unclassified sequences</taxon>
        <taxon>metagenomes</taxon>
        <taxon>ecological metagenomes</taxon>
    </lineage>
</organism>
<gene>
    <name evidence="1" type="ORF">METZ01_LOCUS434786</name>
</gene>
<sequence>GSTSLGPENATNGTKRMAIKKRGSFFQFNFSKIKALLSFGLILWC</sequence>
<protein>
    <submittedName>
        <fullName evidence="1">Uncharacterized protein</fullName>
    </submittedName>
</protein>
<accession>A0A382YF50</accession>
<dbReference type="EMBL" id="UINC01175346">
    <property type="protein sequence ID" value="SVD81932.1"/>
    <property type="molecule type" value="Genomic_DNA"/>
</dbReference>
<evidence type="ECO:0000313" key="1">
    <source>
        <dbReference type="EMBL" id="SVD81932.1"/>
    </source>
</evidence>
<reference evidence="1" key="1">
    <citation type="submission" date="2018-05" db="EMBL/GenBank/DDBJ databases">
        <authorList>
            <person name="Lanie J.A."/>
            <person name="Ng W.-L."/>
            <person name="Kazmierczak K.M."/>
            <person name="Andrzejewski T.M."/>
            <person name="Davidsen T.M."/>
            <person name="Wayne K.J."/>
            <person name="Tettelin H."/>
            <person name="Glass J.I."/>
            <person name="Rusch D."/>
            <person name="Podicherti R."/>
            <person name="Tsui H.-C.T."/>
            <person name="Winkler M.E."/>
        </authorList>
    </citation>
    <scope>NUCLEOTIDE SEQUENCE</scope>
</reference>